<protein>
    <recommendedName>
        <fullName evidence="6">Glycosyltransferase 2-like domain-containing protein</fullName>
    </recommendedName>
</protein>
<dbReference type="SUPFAM" id="SSF53448">
    <property type="entry name" value="Nucleotide-diphospho-sugar transferases"/>
    <property type="match status" value="1"/>
</dbReference>
<evidence type="ECO:0000259" key="6">
    <source>
        <dbReference type="Pfam" id="PF00535"/>
    </source>
</evidence>
<evidence type="ECO:0000313" key="7">
    <source>
        <dbReference type="EMBL" id="SVC45836.1"/>
    </source>
</evidence>
<reference evidence="7" key="1">
    <citation type="submission" date="2018-05" db="EMBL/GenBank/DDBJ databases">
        <authorList>
            <person name="Lanie J.A."/>
            <person name="Ng W.-L."/>
            <person name="Kazmierczak K.M."/>
            <person name="Andrzejewski T.M."/>
            <person name="Davidsen T.M."/>
            <person name="Wayne K.J."/>
            <person name="Tettelin H."/>
            <person name="Glass J.I."/>
            <person name="Rusch D."/>
            <person name="Podicherti R."/>
            <person name="Tsui H.-C.T."/>
            <person name="Winkler M.E."/>
        </authorList>
    </citation>
    <scope>NUCLEOTIDE SEQUENCE</scope>
</reference>
<name>A0A382MAI1_9ZZZZ</name>
<evidence type="ECO:0000256" key="5">
    <source>
        <dbReference type="ARBA" id="ARBA00023136"/>
    </source>
</evidence>
<dbReference type="GO" id="GO:0005886">
    <property type="term" value="C:plasma membrane"/>
    <property type="evidence" value="ECO:0007669"/>
    <property type="project" value="UniProtKB-SubCell"/>
</dbReference>
<sequence length="244" mass="27077">VLITIAIPAFNEEKLLPSTLSAVAKAGEAFAARGWEMDVVVCDNNSTDHTGEIARVAGARVVFEEHNQISRARNVAGRTAKGEWIIFVDGDSKPNKVLFEATAEAMGNKAIVGGGATVKFEGGKKVPVAVLAAERIWNGISRVMCWPAGSYIFCRTKDFHELNGFSEKLYASEEIDFGRRLKKLGKKRQQRMQIFTQTPISTSDRKAYSTSYSEILKILFLGAFTAGRSCRKVKNCDWWYDGRR</sequence>
<dbReference type="GO" id="GO:0016757">
    <property type="term" value="F:glycosyltransferase activity"/>
    <property type="evidence" value="ECO:0007669"/>
    <property type="project" value="UniProtKB-KW"/>
</dbReference>
<dbReference type="Gene3D" id="3.90.550.10">
    <property type="entry name" value="Spore Coat Polysaccharide Biosynthesis Protein SpsA, Chain A"/>
    <property type="match status" value="1"/>
</dbReference>
<organism evidence="7">
    <name type="scientific">marine metagenome</name>
    <dbReference type="NCBI Taxonomy" id="408172"/>
    <lineage>
        <taxon>unclassified sequences</taxon>
        <taxon>metagenomes</taxon>
        <taxon>ecological metagenomes</taxon>
    </lineage>
</organism>
<keyword evidence="2" id="KW-1003">Cell membrane</keyword>
<comment type="subcellular location">
    <subcellularLocation>
        <location evidence="1">Cell membrane</location>
    </subcellularLocation>
</comment>
<dbReference type="Pfam" id="PF00535">
    <property type="entry name" value="Glycos_transf_2"/>
    <property type="match status" value="1"/>
</dbReference>
<dbReference type="InterPro" id="IPR029044">
    <property type="entry name" value="Nucleotide-diphossugar_trans"/>
</dbReference>
<evidence type="ECO:0000256" key="3">
    <source>
        <dbReference type="ARBA" id="ARBA00022676"/>
    </source>
</evidence>
<feature type="non-terminal residue" evidence="7">
    <location>
        <position position="1"/>
    </location>
</feature>
<proteinExistence type="predicted"/>
<keyword evidence="3" id="KW-0328">Glycosyltransferase</keyword>
<evidence type="ECO:0000256" key="1">
    <source>
        <dbReference type="ARBA" id="ARBA00004236"/>
    </source>
</evidence>
<gene>
    <name evidence="7" type="ORF">METZ01_LOCUS298690</name>
</gene>
<evidence type="ECO:0000256" key="2">
    <source>
        <dbReference type="ARBA" id="ARBA00022475"/>
    </source>
</evidence>
<dbReference type="PANTHER" id="PTHR43646:SF2">
    <property type="entry name" value="GLYCOSYLTRANSFERASE 2-LIKE DOMAIN-CONTAINING PROTEIN"/>
    <property type="match status" value="1"/>
</dbReference>
<dbReference type="InterPro" id="IPR001173">
    <property type="entry name" value="Glyco_trans_2-like"/>
</dbReference>
<keyword evidence="4" id="KW-0808">Transferase</keyword>
<dbReference type="PANTHER" id="PTHR43646">
    <property type="entry name" value="GLYCOSYLTRANSFERASE"/>
    <property type="match status" value="1"/>
</dbReference>
<dbReference type="AlphaFoldDB" id="A0A382MAI1"/>
<accession>A0A382MAI1</accession>
<feature type="domain" description="Glycosyltransferase 2-like" evidence="6">
    <location>
        <begin position="4"/>
        <end position="125"/>
    </location>
</feature>
<dbReference type="EMBL" id="UINC01092339">
    <property type="protein sequence ID" value="SVC45836.1"/>
    <property type="molecule type" value="Genomic_DNA"/>
</dbReference>
<keyword evidence="5" id="KW-0472">Membrane</keyword>
<evidence type="ECO:0000256" key="4">
    <source>
        <dbReference type="ARBA" id="ARBA00022679"/>
    </source>
</evidence>